<sequence>MNGAYKEFKQEDLELYNISLNAKKFSVDFTANMRILEILFAPREIVIDESNLEKIAEIFTALEEIRDNSQLSK</sequence>
<accession>A0AAX0HCI9</accession>
<dbReference type="RefSeq" id="WP_023385820.1">
    <property type="nucleotide sequence ID" value="NZ_CP009226.1"/>
</dbReference>
<comment type="caution">
    <text evidence="1">The sequence shown here is derived from an EMBL/GenBank/DDBJ whole genome shotgun (WGS) entry which is preliminary data.</text>
</comment>
<evidence type="ECO:0000313" key="1">
    <source>
        <dbReference type="EMBL" id="OCR91335.1"/>
    </source>
</evidence>
<organism evidence="1 2">
    <name type="scientific">Campylobacter fetus subsp. testudinum</name>
    <dbReference type="NCBI Taxonomy" id="1507806"/>
    <lineage>
        <taxon>Bacteria</taxon>
        <taxon>Pseudomonadati</taxon>
        <taxon>Campylobacterota</taxon>
        <taxon>Epsilonproteobacteria</taxon>
        <taxon>Campylobacterales</taxon>
        <taxon>Campylobacteraceae</taxon>
        <taxon>Campylobacter</taxon>
    </lineage>
</organism>
<dbReference type="EMBL" id="LFLK01000002">
    <property type="protein sequence ID" value="OCR91335.1"/>
    <property type="molecule type" value="Genomic_DNA"/>
</dbReference>
<evidence type="ECO:0008006" key="3">
    <source>
        <dbReference type="Google" id="ProtNLM"/>
    </source>
</evidence>
<name>A0AAX0HCI9_CAMFE</name>
<gene>
    <name evidence="1" type="ORF">CFT12S02225_02230</name>
</gene>
<dbReference type="AlphaFoldDB" id="A0AAX0HCI9"/>
<proteinExistence type="predicted"/>
<dbReference type="KEGG" id="cfp:CR44_07120"/>
<evidence type="ECO:0000313" key="2">
    <source>
        <dbReference type="Proteomes" id="UP000093100"/>
    </source>
</evidence>
<protein>
    <recommendedName>
        <fullName evidence="3">Acyl carrier protein</fullName>
    </recommendedName>
</protein>
<reference evidence="1 2" key="1">
    <citation type="journal article" date="2016" name="Genome Biol. Evol.">
        <title>Comparative Genomics of Campylobacter fetus from Reptiles and Mammals Reveals Divergent Evolution in Host-Associated Lineages.</title>
        <authorList>
            <person name="Gilbert M.J."/>
            <person name="Miller W.G."/>
            <person name="Yee E."/>
            <person name="Zomer A.L."/>
            <person name="van der Graaf-van Bloois L."/>
            <person name="Fitzgerald C."/>
            <person name="Forbes K.J."/>
            <person name="Meric G."/>
            <person name="Sheppard S.K."/>
            <person name="Wagenaar J.A."/>
            <person name="Duim B."/>
        </authorList>
    </citation>
    <scope>NUCLEOTIDE SEQUENCE [LARGE SCALE GENOMIC DNA]</scope>
    <source>
        <strain evidence="1 2">12S02225-3</strain>
    </source>
</reference>
<dbReference type="Proteomes" id="UP000093100">
    <property type="component" value="Unassembled WGS sequence"/>
</dbReference>